<dbReference type="PANTHER" id="PTHR46558">
    <property type="entry name" value="TRACRIPTIONAL REGULATORY PROTEIN-RELATED-RELATED"/>
    <property type="match status" value="1"/>
</dbReference>
<dbReference type="Pfam" id="PF01381">
    <property type="entry name" value="HTH_3"/>
    <property type="match status" value="1"/>
</dbReference>
<dbReference type="InterPro" id="IPR010982">
    <property type="entry name" value="Lambda_DNA-bd_dom_sf"/>
</dbReference>
<dbReference type="RefSeq" id="WP_055093706.1">
    <property type="nucleotide sequence ID" value="NZ_JRLF01000009.1"/>
</dbReference>
<dbReference type="PROSITE" id="PS50943">
    <property type="entry name" value="HTH_CROC1"/>
    <property type="match status" value="1"/>
</dbReference>
<gene>
    <name evidence="3" type="ORF">RC62_4214</name>
</gene>
<dbReference type="Proteomes" id="UP000050443">
    <property type="component" value="Unassembled WGS sequence"/>
</dbReference>
<dbReference type="InterPro" id="IPR001387">
    <property type="entry name" value="Cro/C1-type_HTH"/>
</dbReference>
<name>A0A0Q0RUX0_9FLAO</name>
<dbReference type="AlphaFoldDB" id="A0A0Q0RUX0"/>
<evidence type="ECO:0000313" key="3">
    <source>
        <dbReference type="EMBL" id="KQB40841.1"/>
    </source>
</evidence>
<evidence type="ECO:0000259" key="2">
    <source>
        <dbReference type="PROSITE" id="PS50943"/>
    </source>
</evidence>
<dbReference type="EMBL" id="JRLF01000009">
    <property type="protein sequence ID" value="KQB40841.1"/>
    <property type="molecule type" value="Genomic_DNA"/>
</dbReference>
<accession>A0A0Q0RUX0</accession>
<keyword evidence="1" id="KW-0238">DNA-binding</keyword>
<dbReference type="SMART" id="SM00530">
    <property type="entry name" value="HTH_XRE"/>
    <property type="match status" value="1"/>
</dbReference>
<dbReference type="Gene3D" id="1.10.260.40">
    <property type="entry name" value="lambda repressor-like DNA-binding domains"/>
    <property type="match status" value="1"/>
</dbReference>
<evidence type="ECO:0000256" key="1">
    <source>
        <dbReference type="ARBA" id="ARBA00023125"/>
    </source>
</evidence>
<organism evidence="3 4">
    <name type="scientific">Flavobacterium aquidurense</name>
    <dbReference type="NCBI Taxonomy" id="362413"/>
    <lineage>
        <taxon>Bacteria</taxon>
        <taxon>Pseudomonadati</taxon>
        <taxon>Bacteroidota</taxon>
        <taxon>Flavobacteriia</taxon>
        <taxon>Flavobacteriales</taxon>
        <taxon>Flavobacteriaceae</taxon>
        <taxon>Flavobacterium</taxon>
    </lineage>
</organism>
<feature type="domain" description="HTH cro/C1-type" evidence="2">
    <location>
        <begin position="9"/>
        <end position="63"/>
    </location>
</feature>
<dbReference type="SUPFAM" id="SSF47413">
    <property type="entry name" value="lambda repressor-like DNA-binding domains"/>
    <property type="match status" value="1"/>
</dbReference>
<evidence type="ECO:0000313" key="4">
    <source>
        <dbReference type="Proteomes" id="UP000050443"/>
    </source>
</evidence>
<dbReference type="PANTHER" id="PTHR46558:SF4">
    <property type="entry name" value="DNA-BIDING PHAGE PROTEIN"/>
    <property type="match status" value="1"/>
</dbReference>
<comment type="caution">
    <text evidence="3">The sequence shown here is derived from an EMBL/GenBank/DDBJ whole genome shotgun (WGS) entry which is preliminary data.</text>
</comment>
<dbReference type="PATRIC" id="fig|362413.3.peg.4137"/>
<dbReference type="GO" id="GO:0003677">
    <property type="term" value="F:DNA binding"/>
    <property type="evidence" value="ECO:0007669"/>
    <property type="project" value="UniProtKB-KW"/>
</dbReference>
<proteinExistence type="predicted"/>
<protein>
    <submittedName>
        <fullName evidence="3">Helix-turn-helix domain protein</fullName>
    </submittedName>
</protein>
<dbReference type="CDD" id="cd00093">
    <property type="entry name" value="HTH_XRE"/>
    <property type="match status" value="1"/>
</dbReference>
<reference evidence="3 4" key="1">
    <citation type="submission" date="2014-09" db="EMBL/GenBank/DDBJ databases">
        <title>Genome sequence of Flavobacterium aquidurense RC62.</title>
        <authorList>
            <person name="Kim J.F."/>
            <person name="Kwak M.-J."/>
        </authorList>
    </citation>
    <scope>NUCLEOTIDE SEQUENCE [LARGE SCALE GENOMIC DNA]</scope>
    <source>
        <strain evidence="3 4">RC62</strain>
    </source>
</reference>
<dbReference type="OrthoDB" id="7859381at2"/>
<sequence>MNVIVGNKLKILRKNKKMSQEEVADYLDISQSAYARMESGESHSWASHILRICKIFGITPDELLKLEVNNKEISSGQIFNQLSDTVIEQYEERIRELKKVIKDLKEDKKSLKS</sequence>
<dbReference type="STRING" id="362413.RC62_4214"/>